<dbReference type="EMBL" id="JADOUE010000001">
    <property type="protein sequence ID" value="MBG6121421.1"/>
    <property type="molecule type" value="Genomic_DNA"/>
</dbReference>
<evidence type="ECO:0000313" key="3">
    <source>
        <dbReference type="Proteomes" id="UP000658613"/>
    </source>
</evidence>
<comment type="caution">
    <text evidence="2">The sequence shown here is derived from an EMBL/GenBank/DDBJ whole genome shotgun (WGS) entry which is preliminary data.</text>
</comment>
<proteinExistence type="predicted"/>
<dbReference type="InterPro" id="IPR000182">
    <property type="entry name" value="GNAT_dom"/>
</dbReference>
<dbReference type="GO" id="GO:0016747">
    <property type="term" value="F:acyltransferase activity, transferring groups other than amino-acyl groups"/>
    <property type="evidence" value="ECO:0007669"/>
    <property type="project" value="InterPro"/>
</dbReference>
<dbReference type="AlphaFoldDB" id="A0A931E131"/>
<dbReference type="PANTHER" id="PTHR43610">
    <property type="entry name" value="BLL6696 PROTEIN"/>
    <property type="match status" value="1"/>
</dbReference>
<dbReference type="Proteomes" id="UP000658613">
    <property type="component" value="Unassembled WGS sequence"/>
</dbReference>
<dbReference type="PANTHER" id="PTHR43610:SF1">
    <property type="entry name" value="N-ACETYLTRANSFERASE DOMAIN-CONTAINING PROTEIN"/>
    <property type="match status" value="1"/>
</dbReference>
<reference evidence="2" key="1">
    <citation type="submission" date="2020-11" db="EMBL/GenBank/DDBJ databases">
        <title>Sequencing the genomes of 1000 actinobacteria strains.</title>
        <authorList>
            <person name="Klenk H.-P."/>
        </authorList>
    </citation>
    <scope>NUCLEOTIDE SEQUENCE</scope>
    <source>
        <strain evidence="2">DSM 45632</strain>
    </source>
</reference>
<gene>
    <name evidence="2" type="ORF">IW254_000390</name>
</gene>
<accession>A0A931E131</accession>
<dbReference type="SUPFAM" id="SSF55729">
    <property type="entry name" value="Acyl-CoA N-acyltransferases (Nat)"/>
    <property type="match status" value="1"/>
</dbReference>
<dbReference type="Pfam" id="PF13302">
    <property type="entry name" value="Acetyltransf_3"/>
    <property type="match status" value="1"/>
</dbReference>
<keyword evidence="3" id="KW-1185">Reference proteome</keyword>
<dbReference type="RefSeq" id="WP_196823985.1">
    <property type="nucleotide sequence ID" value="NZ_CP046980.1"/>
</dbReference>
<evidence type="ECO:0000313" key="2">
    <source>
        <dbReference type="EMBL" id="MBG6121421.1"/>
    </source>
</evidence>
<name>A0A931E131_9CORY</name>
<protein>
    <submittedName>
        <fullName evidence="2">RimJ/RimL family protein N-acetyltransferase</fullName>
    </submittedName>
</protein>
<sequence>MPDFPATPTMRSKWATLEPLSLDHADGLAEAVGDLSTLWYQDHIPAPEDVPSYISSLISESDRAAWAIIAPDGRPAGVTTYFHLDPVNRNLEIGSTWIGKEFQGTSINPAVKYLMLERAFEELGCLRVEIRTHFMNQQSRRAIEKLGAKLDGVLRRHKVLKSGLVRDTCVYSILDTEWPEVQSGLVARLGGRPSSDALRDA</sequence>
<dbReference type="Gene3D" id="3.40.630.30">
    <property type="match status" value="1"/>
</dbReference>
<feature type="domain" description="N-acetyltransferase" evidence="1">
    <location>
        <begin position="15"/>
        <end position="176"/>
    </location>
</feature>
<organism evidence="2 3">
    <name type="scientific">Corynebacterium aquatimens</name>
    <dbReference type="NCBI Taxonomy" id="1190508"/>
    <lineage>
        <taxon>Bacteria</taxon>
        <taxon>Bacillati</taxon>
        <taxon>Actinomycetota</taxon>
        <taxon>Actinomycetes</taxon>
        <taxon>Mycobacteriales</taxon>
        <taxon>Corynebacteriaceae</taxon>
        <taxon>Corynebacterium</taxon>
    </lineage>
</organism>
<evidence type="ECO:0000259" key="1">
    <source>
        <dbReference type="PROSITE" id="PS51186"/>
    </source>
</evidence>
<dbReference type="PROSITE" id="PS51186">
    <property type="entry name" value="GNAT"/>
    <property type="match status" value="1"/>
</dbReference>
<dbReference type="InterPro" id="IPR016181">
    <property type="entry name" value="Acyl_CoA_acyltransferase"/>
</dbReference>